<name>A0A511N2M7_DEIC1</name>
<dbReference type="AlphaFoldDB" id="A0A511N2M7"/>
<organism evidence="1 2">
    <name type="scientific">Deinococcus cellulosilyticus (strain DSM 18568 / NBRC 106333 / KACC 11606 / 5516J-15)</name>
    <dbReference type="NCBI Taxonomy" id="1223518"/>
    <lineage>
        <taxon>Bacteria</taxon>
        <taxon>Thermotogati</taxon>
        <taxon>Deinococcota</taxon>
        <taxon>Deinococci</taxon>
        <taxon>Deinococcales</taxon>
        <taxon>Deinococcaceae</taxon>
        <taxon>Deinococcus</taxon>
    </lineage>
</organism>
<keyword evidence="2" id="KW-1185">Reference proteome</keyword>
<sequence length="84" mass="9577">MSMPHFTPLELANALLRQLTLNEKTQQVSCIRSNTLLGPDDLNLQPLPTASDSPPPTLLRARNDLREKNFSRISLVLLRFFQFD</sequence>
<evidence type="ECO:0000313" key="2">
    <source>
        <dbReference type="Proteomes" id="UP000321306"/>
    </source>
</evidence>
<comment type="caution">
    <text evidence="1">The sequence shown here is derived from an EMBL/GenBank/DDBJ whole genome shotgun (WGS) entry which is preliminary data.</text>
</comment>
<accession>A0A511N2M7</accession>
<proteinExistence type="predicted"/>
<dbReference type="EMBL" id="BJXB01000009">
    <property type="protein sequence ID" value="GEM46661.1"/>
    <property type="molecule type" value="Genomic_DNA"/>
</dbReference>
<reference evidence="1 2" key="1">
    <citation type="submission" date="2019-07" db="EMBL/GenBank/DDBJ databases">
        <title>Whole genome shotgun sequence of Deinococcus cellulosilyticus NBRC 106333.</title>
        <authorList>
            <person name="Hosoyama A."/>
            <person name="Uohara A."/>
            <person name="Ohji S."/>
            <person name="Ichikawa N."/>
        </authorList>
    </citation>
    <scope>NUCLEOTIDE SEQUENCE [LARGE SCALE GENOMIC DNA]</scope>
    <source>
        <strain evidence="1 2">NBRC 106333</strain>
    </source>
</reference>
<protein>
    <submittedName>
        <fullName evidence="1">Uncharacterized protein</fullName>
    </submittedName>
</protein>
<gene>
    <name evidence="1" type="ORF">DC3_22960</name>
</gene>
<evidence type="ECO:0000313" key="1">
    <source>
        <dbReference type="EMBL" id="GEM46661.1"/>
    </source>
</evidence>
<dbReference type="Proteomes" id="UP000321306">
    <property type="component" value="Unassembled WGS sequence"/>
</dbReference>